<accession>A0A9D2FYP0</accession>
<comment type="caution">
    <text evidence="2">The sequence shown here is derived from an EMBL/GenBank/DDBJ whole genome shotgun (WGS) entry which is preliminary data.</text>
</comment>
<dbReference type="AlphaFoldDB" id="A0A9D2FYP0"/>
<proteinExistence type="predicted"/>
<name>A0A9D2FYP0_9BACT</name>
<organism evidence="2 3">
    <name type="scientific">Candidatus Prevotella avicola</name>
    <dbReference type="NCBI Taxonomy" id="2838738"/>
    <lineage>
        <taxon>Bacteria</taxon>
        <taxon>Pseudomonadati</taxon>
        <taxon>Bacteroidota</taxon>
        <taxon>Bacteroidia</taxon>
        <taxon>Bacteroidales</taxon>
        <taxon>Prevotellaceae</taxon>
        <taxon>Prevotella</taxon>
    </lineage>
</organism>
<evidence type="ECO:0000256" key="1">
    <source>
        <dbReference type="SAM" id="Phobius"/>
    </source>
</evidence>
<sequence length="70" mass="8043">MFELLLIIYLVPVIIVLSLLLRLVLWLARNVLRFAGWQVKKVCVLLWKGLLLLVGIFLGRCSANRPPDSR</sequence>
<keyword evidence="1" id="KW-0812">Transmembrane</keyword>
<keyword evidence="1" id="KW-1133">Transmembrane helix</keyword>
<feature type="transmembrane region" description="Helical" evidence="1">
    <location>
        <begin position="6"/>
        <end position="27"/>
    </location>
</feature>
<keyword evidence="1" id="KW-0472">Membrane</keyword>
<dbReference type="Proteomes" id="UP000824055">
    <property type="component" value="Unassembled WGS sequence"/>
</dbReference>
<evidence type="ECO:0000313" key="3">
    <source>
        <dbReference type="Proteomes" id="UP000824055"/>
    </source>
</evidence>
<reference evidence="2" key="1">
    <citation type="journal article" date="2021" name="PeerJ">
        <title>Extensive microbial diversity within the chicken gut microbiome revealed by metagenomics and culture.</title>
        <authorList>
            <person name="Gilroy R."/>
            <person name="Ravi A."/>
            <person name="Getino M."/>
            <person name="Pursley I."/>
            <person name="Horton D.L."/>
            <person name="Alikhan N.F."/>
            <person name="Baker D."/>
            <person name="Gharbi K."/>
            <person name="Hall N."/>
            <person name="Watson M."/>
            <person name="Adriaenssens E.M."/>
            <person name="Foster-Nyarko E."/>
            <person name="Jarju S."/>
            <person name="Secka A."/>
            <person name="Antonio M."/>
            <person name="Oren A."/>
            <person name="Chaudhuri R.R."/>
            <person name="La Ragione R."/>
            <person name="Hildebrand F."/>
            <person name="Pallen M.J."/>
        </authorList>
    </citation>
    <scope>NUCLEOTIDE SEQUENCE</scope>
    <source>
        <strain evidence="2">ChiHecec3B27-8219</strain>
    </source>
</reference>
<feature type="transmembrane region" description="Helical" evidence="1">
    <location>
        <begin position="39"/>
        <end position="59"/>
    </location>
</feature>
<dbReference type="EMBL" id="DXBE01000032">
    <property type="protein sequence ID" value="HIZ69086.1"/>
    <property type="molecule type" value="Genomic_DNA"/>
</dbReference>
<evidence type="ECO:0000313" key="2">
    <source>
        <dbReference type="EMBL" id="HIZ69086.1"/>
    </source>
</evidence>
<protein>
    <submittedName>
        <fullName evidence="2">Uncharacterized protein</fullName>
    </submittedName>
</protein>
<gene>
    <name evidence="2" type="ORF">H9966_04250</name>
</gene>
<reference evidence="2" key="2">
    <citation type="submission" date="2021-04" db="EMBL/GenBank/DDBJ databases">
        <authorList>
            <person name="Gilroy R."/>
        </authorList>
    </citation>
    <scope>NUCLEOTIDE SEQUENCE</scope>
    <source>
        <strain evidence="2">ChiHecec3B27-8219</strain>
    </source>
</reference>